<protein>
    <submittedName>
        <fullName evidence="3">DUF4097 family beta strand repeat protein</fullName>
    </submittedName>
</protein>
<dbReference type="AlphaFoldDB" id="A0A8J7SCQ7"/>
<evidence type="ECO:0000259" key="2">
    <source>
        <dbReference type="Pfam" id="PF13349"/>
    </source>
</evidence>
<dbReference type="Proteomes" id="UP000673975">
    <property type="component" value="Unassembled WGS sequence"/>
</dbReference>
<dbReference type="PANTHER" id="PTHR34094">
    <property type="match status" value="1"/>
</dbReference>
<keyword evidence="4" id="KW-1185">Reference proteome</keyword>
<feature type="domain" description="DUF4097" evidence="2">
    <location>
        <begin position="102"/>
        <end position="360"/>
    </location>
</feature>
<evidence type="ECO:0000256" key="1">
    <source>
        <dbReference type="SAM" id="Phobius"/>
    </source>
</evidence>
<gene>
    <name evidence="3" type="ORF">NATSA_13295</name>
</gene>
<dbReference type="EMBL" id="JAFIDN010000012">
    <property type="protein sequence ID" value="MBP3193646.1"/>
    <property type="molecule type" value="Genomic_DNA"/>
</dbReference>
<name>A0A8J7SCQ7_9BACT</name>
<keyword evidence="1" id="KW-0812">Transmembrane</keyword>
<feature type="transmembrane region" description="Helical" evidence="1">
    <location>
        <begin position="48"/>
        <end position="68"/>
    </location>
</feature>
<keyword evidence="1" id="KW-0472">Membrane</keyword>
<evidence type="ECO:0000313" key="3">
    <source>
        <dbReference type="EMBL" id="MBP3193646.1"/>
    </source>
</evidence>
<dbReference type="InterPro" id="IPR025164">
    <property type="entry name" value="Toastrack_DUF4097"/>
</dbReference>
<dbReference type="PANTHER" id="PTHR34094:SF1">
    <property type="entry name" value="PROTEIN FAM185A"/>
    <property type="match status" value="1"/>
</dbReference>
<proteinExistence type="predicted"/>
<keyword evidence="1" id="KW-1133">Transmembrane helix</keyword>
<reference evidence="3" key="1">
    <citation type="submission" date="2021-02" db="EMBL/GenBank/DDBJ databases">
        <title>Natronogracilivirga saccharolytica gen. nov. sp. nov. a new anaerobic, haloalkiliphilic carbohydrate-fermenting bacterium from soda lake and proposing of Cyclonatronumiaceae fam. nov. in the phylum Balneolaeota.</title>
        <authorList>
            <person name="Zhilina T.N."/>
            <person name="Sorokin D.Y."/>
            <person name="Zavarzina D.G."/>
            <person name="Toshchakov S.V."/>
            <person name="Kublanov I.V."/>
        </authorList>
    </citation>
    <scope>NUCLEOTIDE SEQUENCE</scope>
    <source>
        <strain evidence="3">Z-1702</strain>
    </source>
</reference>
<comment type="caution">
    <text evidence="3">The sequence shown here is derived from an EMBL/GenBank/DDBJ whole genome shotgun (WGS) entry which is preliminary data.</text>
</comment>
<evidence type="ECO:0000313" key="4">
    <source>
        <dbReference type="Proteomes" id="UP000673975"/>
    </source>
</evidence>
<accession>A0A8J7SCQ7</accession>
<sequence length="364" mass="38606">MNMTRMTRGQTGTQLNTVMAFHFVTFGSGDITNKNFRQMNQRYSRPKMLLLAATAGLFFFAIFMPGFFSSLIPALASKAAGDNDKPVWLTETISVDTPAALTLETSGGFIDIDSHQHDEIVVDFIVRKNREYLRDTDEAPVEITINQDESVVEVFSKVTSDSRWFRRSPSVSVSYQVLVPSDTRIRAKTSGGPVSGRNLSADVSFVTSGGGIDAQNISGTLLARTSGGPISLEGITGDMTARTSGGGITVSDATGNLKARTSGGPITLRSVSGTIEAVTSGGPIDAGIPEIGEFLTLETSGGPISVKLPDHQGLDIRARGSSIQNNLDDLDGLMEQRSLSGTVKGGGVPVDIKTTGGGVRLDYY</sequence>
<organism evidence="3 4">
    <name type="scientific">Natronogracilivirga saccharolytica</name>
    <dbReference type="NCBI Taxonomy" id="2812953"/>
    <lineage>
        <taxon>Bacteria</taxon>
        <taxon>Pseudomonadati</taxon>
        <taxon>Balneolota</taxon>
        <taxon>Balneolia</taxon>
        <taxon>Balneolales</taxon>
        <taxon>Cyclonatronaceae</taxon>
        <taxon>Natronogracilivirga</taxon>
    </lineage>
</organism>
<dbReference type="Pfam" id="PF13349">
    <property type="entry name" value="DUF4097"/>
    <property type="match status" value="1"/>
</dbReference>